<sequence length="160" mass="18257">MRVEPFLHFEQKRLSLPCVPELKLVRHTLAGLNFFLKPRCSYQRKCGSETHIVQPAQKTEVAKWSEKKSSYWYSTDGPNRIRIDNAHLATLDYAYETQSKVQLNVGDQTLLASPSTGVLSSGDIHYGLYREPSLNNSEQELFDLGFSFPTDGREQCCQIL</sequence>
<accession>A0A433CZD3</accession>
<dbReference type="EMBL" id="RBNI01009966">
    <property type="protein sequence ID" value="RUP43944.1"/>
    <property type="molecule type" value="Genomic_DNA"/>
</dbReference>
<proteinExistence type="predicted"/>
<comment type="caution">
    <text evidence="1">The sequence shown here is derived from an EMBL/GenBank/DDBJ whole genome shotgun (WGS) entry which is preliminary data.</text>
</comment>
<dbReference type="Proteomes" id="UP000268093">
    <property type="component" value="Unassembled WGS sequence"/>
</dbReference>
<evidence type="ECO:0000313" key="1">
    <source>
        <dbReference type="EMBL" id="RUP43944.1"/>
    </source>
</evidence>
<protein>
    <submittedName>
        <fullName evidence="1">Uncharacterized protein</fullName>
    </submittedName>
</protein>
<dbReference type="OrthoDB" id="2270049at2759"/>
<organism evidence="1 2">
    <name type="scientific">Jimgerdemannia flammicorona</name>
    <dbReference type="NCBI Taxonomy" id="994334"/>
    <lineage>
        <taxon>Eukaryota</taxon>
        <taxon>Fungi</taxon>
        <taxon>Fungi incertae sedis</taxon>
        <taxon>Mucoromycota</taxon>
        <taxon>Mucoromycotina</taxon>
        <taxon>Endogonomycetes</taxon>
        <taxon>Endogonales</taxon>
        <taxon>Endogonaceae</taxon>
        <taxon>Jimgerdemannia</taxon>
    </lineage>
</organism>
<reference evidence="1 2" key="1">
    <citation type="journal article" date="2018" name="New Phytol.">
        <title>Phylogenomics of Endogonaceae and evolution of mycorrhizas within Mucoromycota.</title>
        <authorList>
            <person name="Chang Y."/>
            <person name="Desiro A."/>
            <person name="Na H."/>
            <person name="Sandor L."/>
            <person name="Lipzen A."/>
            <person name="Clum A."/>
            <person name="Barry K."/>
            <person name="Grigoriev I.V."/>
            <person name="Martin F.M."/>
            <person name="Stajich J.E."/>
            <person name="Smith M.E."/>
            <person name="Bonito G."/>
            <person name="Spatafora J.W."/>
        </authorList>
    </citation>
    <scope>NUCLEOTIDE SEQUENCE [LARGE SCALE GENOMIC DNA]</scope>
    <source>
        <strain evidence="1 2">GMNB39</strain>
    </source>
</reference>
<gene>
    <name evidence="1" type="ORF">BC936DRAFT_150160</name>
</gene>
<evidence type="ECO:0000313" key="2">
    <source>
        <dbReference type="Proteomes" id="UP000268093"/>
    </source>
</evidence>
<dbReference type="AlphaFoldDB" id="A0A433CZD3"/>
<name>A0A433CZD3_9FUNG</name>
<keyword evidence="2" id="KW-1185">Reference proteome</keyword>